<comment type="caution">
    <text evidence="1">The sequence shown here is derived from an EMBL/GenBank/DDBJ whole genome shotgun (WGS) entry which is preliminary data.</text>
</comment>
<evidence type="ECO:0000313" key="2">
    <source>
        <dbReference type="Proteomes" id="UP000831701"/>
    </source>
</evidence>
<name>A0ACB8W646_9TELE</name>
<reference evidence="1" key="1">
    <citation type="submission" date="2022-04" db="EMBL/GenBank/DDBJ databases">
        <title>Jade perch genome.</title>
        <authorList>
            <person name="Chao B."/>
        </authorList>
    </citation>
    <scope>NUCLEOTIDE SEQUENCE</scope>
    <source>
        <strain evidence="1">CB-2022</strain>
    </source>
</reference>
<gene>
    <name evidence="1" type="ORF">L3Q82_011831</name>
</gene>
<dbReference type="EMBL" id="CM041544">
    <property type="protein sequence ID" value="KAI3363196.1"/>
    <property type="molecule type" value="Genomic_DNA"/>
</dbReference>
<sequence length="397" mass="43845">YRTGTMVTMNHLSVEDSDDGAPLLPEAAETATPTPVFLSQRAVTKTESEDFFLSRKQNLSLSLVLLIGCYSAILIPAYFPMNKEAALNDDYQHPKDLLLLNRSASLLSDPCKPRWCLNHLKPLSCSAGLLDIPVFVQEERPVPWDLSPPLGLQGSEEHLALALASLPQPGLPPLLRGEGSCRRCVVVGNGGVLHGSHLGSHIDQYDIIIRLNNAPVPGFERDAGSCTTIRLMYPEGAPHSPDEYKKTTMVALVVFKSLDLDWLTSIITKQPLSFWSKLWFWREVVDNIPLRPENFRILHPEIIHKTGQVLQKYAQKHGNMVPTLGASAVVMALQLCDQVSLAGFGYDMQHPEARLHYYEAIRMAAMKAQVVHDISAEKLFLRDLVAAGAVTDLTGAL</sequence>
<keyword evidence="2" id="KW-1185">Reference proteome</keyword>
<dbReference type="Proteomes" id="UP000831701">
    <property type="component" value="Chromosome 14"/>
</dbReference>
<accession>A0ACB8W646</accession>
<feature type="non-terminal residue" evidence="1">
    <location>
        <position position="1"/>
    </location>
</feature>
<protein>
    <submittedName>
        <fullName evidence="1">Uncharacterized protein</fullName>
    </submittedName>
</protein>
<organism evidence="1 2">
    <name type="scientific">Scortum barcoo</name>
    <name type="common">barcoo grunter</name>
    <dbReference type="NCBI Taxonomy" id="214431"/>
    <lineage>
        <taxon>Eukaryota</taxon>
        <taxon>Metazoa</taxon>
        <taxon>Chordata</taxon>
        <taxon>Craniata</taxon>
        <taxon>Vertebrata</taxon>
        <taxon>Euteleostomi</taxon>
        <taxon>Actinopterygii</taxon>
        <taxon>Neopterygii</taxon>
        <taxon>Teleostei</taxon>
        <taxon>Neoteleostei</taxon>
        <taxon>Acanthomorphata</taxon>
        <taxon>Eupercaria</taxon>
        <taxon>Centrarchiformes</taxon>
        <taxon>Terapontoidei</taxon>
        <taxon>Terapontidae</taxon>
        <taxon>Scortum</taxon>
    </lineage>
</organism>
<proteinExistence type="predicted"/>
<evidence type="ECO:0000313" key="1">
    <source>
        <dbReference type="EMBL" id="KAI3363196.1"/>
    </source>
</evidence>